<dbReference type="AlphaFoldDB" id="A0A4D8Q6A2"/>
<dbReference type="EMBL" id="CP032330">
    <property type="protein sequence ID" value="QCO03059.1"/>
    <property type="molecule type" value="Genomic_DNA"/>
</dbReference>
<evidence type="ECO:0000256" key="1">
    <source>
        <dbReference type="SAM" id="MobiDB-lite"/>
    </source>
</evidence>
<dbReference type="Proteomes" id="UP000298596">
    <property type="component" value="Chromosome"/>
</dbReference>
<evidence type="ECO:0000313" key="2">
    <source>
        <dbReference type="EMBL" id="QCO03059.1"/>
    </source>
</evidence>
<protein>
    <submittedName>
        <fullName evidence="2">Uncharacterized protein</fullName>
    </submittedName>
</protein>
<name>A0A4D8Q6A2_AZOBR</name>
<gene>
    <name evidence="2" type="ORF">D3867_14175</name>
</gene>
<proteinExistence type="predicted"/>
<reference evidence="2 3" key="1">
    <citation type="submission" date="2018-09" db="EMBL/GenBank/DDBJ databases">
        <title>Whole genome based analysis of evolution and adaptive divergence in Indian and Brazilian strains of Azospirillum brasilense.</title>
        <authorList>
            <person name="Singh C."/>
            <person name="Tripathi A.K."/>
        </authorList>
    </citation>
    <scope>NUCLEOTIDE SEQUENCE [LARGE SCALE GENOMIC DNA]</scope>
    <source>
        <strain evidence="2 3">MTCC4036</strain>
    </source>
</reference>
<feature type="region of interest" description="Disordered" evidence="1">
    <location>
        <begin position="83"/>
        <end position="111"/>
    </location>
</feature>
<sequence>MDAPRRLSPETELIIAAGLYVGKPFPDPATAAERLRAAVFALEGELVSETLLALWKAAALHLAGQARSPSALADALEAFCSTQSRPVRRGHERPLPAGATSAHHSAPEDFF</sequence>
<evidence type="ECO:0000313" key="3">
    <source>
        <dbReference type="Proteomes" id="UP000298596"/>
    </source>
</evidence>
<accession>A0A4D8Q6A2</accession>
<organism evidence="2 3">
    <name type="scientific">Azospirillum brasilense</name>
    <dbReference type="NCBI Taxonomy" id="192"/>
    <lineage>
        <taxon>Bacteria</taxon>
        <taxon>Pseudomonadati</taxon>
        <taxon>Pseudomonadota</taxon>
        <taxon>Alphaproteobacteria</taxon>
        <taxon>Rhodospirillales</taxon>
        <taxon>Azospirillaceae</taxon>
        <taxon>Azospirillum</taxon>
    </lineage>
</organism>